<evidence type="ECO:0000256" key="2">
    <source>
        <dbReference type="ARBA" id="ARBA00022692"/>
    </source>
</evidence>
<evidence type="ECO:0000256" key="11">
    <source>
        <dbReference type="SAM" id="SignalP"/>
    </source>
</evidence>
<reference evidence="13" key="1">
    <citation type="journal article" date="2020" name="Fungal Divers.">
        <title>Resolving the Mortierellaceae phylogeny through synthesis of multi-gene phylogenetics and phylogenomics.</title>
        <authorList>
            <person name="Vandepol N."/>
            <person name="Liber J."/>
            <person name="Desiro A."/>
            <person name="Na H."/>
            <person name="Kennedy M."/>
            <person name="Barry K."/>
            <person name="Grigoriev I.V."/>
            <person name="Miller A.N."/>
            <person name="O'Donnell K."/>
            <person name="Stajich J.E."/>
            <person name="Bonito G."/>
        </authorList>
    </citation>
    <scope>NUCLEOTIDE SEQUENCE</scope>
    <source>
        <strain evidence="13">NVP1</strain>
    </source>
</reference>
<dbReference type="EMBL" id="JAAAUY010000094">
    <property type="protein sequence ID" value="KAF9335566.1"/>
    <property type="molecule type" value="Genomic_DNA"/>
</dbReference>
<feature type="region of interest" description="Disordered" evidence="9">
    <location>
        <begin position="455"/>
        <end position="513"/>
    </location>
</feature>
<keyword evidence="3" id="KW-0479">Metal-binding</keyword>
<dbReference type="SUPFAM" id="SSF57850">
    <property type="entry name" value="RING/U-box"/>
    <property type="match status" value="1"/>
</dbReference>
<evidence type="ECO:0000256" key="6">
    <source>
        <dbReference type="ARBA" id="ARBA00022989"/>
    </source>
</evidence>
<feature type="signal peptide" evidence="11">
    <location>
        <begin position="1"/>
        <end position="30"/>
    </location>
</feature>
<sequence>MLANSHMPFSDVCSMSWALFFSVIFPTVLGVEVNTAALSIVSSSSSSSGPVATSSSAASVVPNTPHHHQHRSYSLTVFLDPSSFSCSSSSTSGPSPHSFKRSRRVDVKTHRRIGHIHARRSRREEIREQNQSGVKDDEQILSRMTERNIKIRTHDDSNDLNLHLDQFKVMRSSLRHVSHCPPLLHELFDNPSSGKNFHPSERIDHSAESTFDNDADADADADEDENGDNDNDEILDHDSNSNANSHLDDDRIVWQGHVHSGWNLPPGMRDKPSKPDLVSLTGLLLRYPLTAPLHSYPAQWIALIRCSGKTDDHVRAVFKAGAKAAVLYADTHGIGNLDPTMPIFTLEYGAGNYLISVLGKLPPGSATIVISAEPLNHAKEAPIQLSATQEHIPEQSLHRHAGSILDSIRSGAGIARRMLTRLGLDTEGKRVCRDKLEKEDKTMISTPFIPRTVLLSNAPLPRTHDDRRLDRLDKGQPQAERARAFSPTATPDNTPHKPVGPPKKTENDTKPSKLLTRLYSFSPSKFIQDASNLAKDDSMTGKLAMVLMSTVCGVGVGMFGALLFVVALKVRLFQTRRGQNNHPHQTAAQQHQAHQILREHGYKKVIPKGILDSFGVQTVLHTSTTTMTTSLKSDMFKAKPYAEDVIEMEEGFNDLAAREVARQQRLRTRSHLLRGFSDQGRDLGEREQTPGLEADDGQEDEESQESEWEVFEGEEMEEIGHAATTDGSTMDMDQITAAIMSATRRGSYRRFTLRDDSSSPAVTGSTTTSASLSLSLSLSSSEKPKGCSSSHHEHEHDKKLPFANANAQTMCAICLAEYEVGDQVRTLPCYHQYHQACIDPWLLQVASLCPICKQDLWPSP</sequence>
<keyword evidence="4 8" id="KW-0863">Zinc-finger</keyword>
<keyword evidence="6 10" id="KW-1133">Transmembrane helix</keyword>
<dbReference type="InterPro" id="IPR013083">
    <property type="entry name" value="Znf_RING/FYVE/PHD"/>
</dbReference>
<name>A0A9P5VPW5_9FUNG</name>
<evidence type="ECO:0000256" key="8">
    <source>
        <dbReference type="PROSITE-ProRule" id="PRU00175"/>
    </source>
</evidence>
<keyword evidence="7 10" id="KW-0472">Membrane</keyword>
<dbReference type="Proteomes" id="UP000696485">
    <property type="component" value="Unassembled WGS sequence"/>
</dbReference>
<feature type="transmembrane region" description="Helical" evidence="10">
    <location>
        <begin position="543"/>
        <end position="568"/>
    </location>
</feature>
<keyword evidence="14" id="KW-1185">Reference proteome</keyword>
<organism evidence="13 14">
    <name type="scientific">Podila minutissima</name>
    <dbReference type="NCBI Taxonomy" id="64525"/>
    <lineage>
        <taxon>Eukaryota</taxon>
        <taxon>Fungi</taxon>
        <taxon>Fungi incertae sedis</taxon>
        <taxon>Mucoromycota</taxon>
        <taxon>Mortierellomycotina</taxon>
        <taxon>Mortierellomycetes</taxon>
        <taxon>Mortierellales</taxon>
        <taxon>Mortierellaceae</taxon>
        <taxon>Podila</taxon>
    </lineage>
</organism>
<evidence type="ECO:0000256" key="10">
    <source>
        <dbReference type="SAM" id="Phobius"/>
    </source>
</evidence>
<feature type="compositionally biased region" description="Acidic residues" evidence="9">
    <location>
        <begin position="211"/>
        <end position="233"/>
    </location>
</feature>
<feature type="region of interest" description="Disordered" evidence="9">
    <location>
        <begin position="671"/>
        <end position="713"/>
    </location>
</feature>
<evidence type="ECO:0000313" key="13">
    <source>
        <dbReference type="EMBL" id="KAF9335566.1"/>
    </source>
</evidence>
<dbReference type="InterPro" id="IPR001841">
    <property type="entry name" value="Znf_RING"/>
</dbReference>
<dbReference type="InterPro" id="IPR051653">
    <property type="entry name" value="E3_ligase_sorting_rcpt"/>
</dbReference>
<protein>
    <recommendedName>
        <fullName evidence="12">RING-type domain-containing protein</fullName>
    </recommendedName>
</protein>
<evidence type="ECO:0000256" key="1">
    <source>
        <dbReference type="ARBA" id="ARBA00004167"/>
    </source>
</evidence>
<feature type="compositionally biased region" description="Basic and acidic residues" evidence="9">
    <location>
        <begin position="679"/>
        <end position="688"/>
    </location>
</feature>
<feature type="region of interest" description="Disordered" evidence="9">
    <location>
        <begin position="116"/>
        <end position="139"/>
    </location>
</feature>
<accession>A0A9P5VPW5</accession>
<evidence type="ECO:0000256" key="9">
    <source>
        <dbReference type="SAM" id="MobiDB-lite"/>
    </source>
</evidence>
<evidence type="ECO:0000259" key="12">
    <source>
        <dbReference type="PROSITE" id="PS50089"/>
    </source>
</evidence>
<dbReference type="PROSITE" id="PS50089">
    <property type="entry name" value="ZF_RING_2"/>
    <property type="match status" value="1"/>
</dbReference>
<dbReference type="GO" id="GO:0008270">
    <property type="term" value="F:zinc ion binding"/>
    <property type="evidence" value="ECO:0007669"/>
    <property type="project" value="UniProtKB-KW"/>
</dbReference>
<feature type="chain" id="PRO_5040277603" description="RING-type domain-containing protein" evidence="11">
    <location>
        <begin position="31"/>
        <end position="860"/>
    </location>
</feature>
<feature type="compositionally biased region" description="Low complexity" evidence="9">
    <location>
        <begin position="43"/>
        <end position="61"/>
    </location>
</feature>
<dbReference type="PANTHER" id="PTHR47168:SF1">
    <property type="entry name" value="OS02G0798600 PROTEIN"/>
    <property type="match status" value="1"/>
</dbReference>
<feature type="compositionally biased region" description="Basic and acidic residues" evidence="9">
    <location>
        <begin position="462"/>
        <end position="474"/>
    </location>
</feature>
<evidence type="ECO:0000256" key="3">
    <source>
        <dbReference type="ARBA" id="ARBA00022723"/>
    </source>
</evidence>
<comment type="subcellular location">
    <subcellularLocation>
        <location evidence="1">Membrane</location>
        <topology evidence="1">Single-pass membrane protein</topology>
    </subcellularLocation>
</comment>
<evidence type="ECO:0000256" key="7">
    <source>
        <dbReference type="ARBA" id="ARBA00023136"/>
    </source>
</evidence>
<feature type="region of interest" description="Disordered" evidence="9">
    <location>
        <begin position="207"/>
        <end position="242"/>
    </location>
</feature>
<dbReference type="Pfam" id="PF13639">
    <property type="entry name" value="zf-RING_2"/>
    <property type="match status" value="1"/>
</dbReference>
<comment type="caution">
    <text evidence="13">The sequence shown here is derived from an EMBL/GenBank/DDBJ whole genome shotgun (WGS) entry which is preliminary data.</text>
</comment>
<feature type="region of interest" description="Disordered" evidence="9">
    <location>
        <begin position="43"/>
        <end position="66"/>
    </location>
</feature>
<evidence type="ECO:0000313" key="14">
    <source>
        <dbReference type="Proteomes" id="UP000696485"/>
    </source>
</evidence>
<dbReference type="FunFam" id="3.30.40.10:FF:000388">
    <property type="entry name" value="Putative RING zinc finger domain superfamily protein"/>
    <property type="match status" value="1"/>
</dbReference>
<evidence type="ECO:0000256" key="4">
    <source>
        <dbReference type="ARBA" id="ARBA00022771"/>
    </source>
</evidence>
<keyword evidence="5" id="KW-0862">Zinc</keyword>
<feature type="domain" description="RING-type" evidence="12">
    <location>
        <begin position="811"/>
        <end position="853"/>
    </location>
</feature>
<dbReference type="AlphaFoldDB" id="A0A9P5VPW5"/>
<keyword evidence="2 10" id="KW-0812">Transmembrane</keyword>
<evidence type="ECO:0000256" key="5">
    <source>
        <dbReference type="ARBA" id="ARBA00022833"/>
    </source>
</evidence>
<dbReference type="Gene3D" id="3.30.40.10">
    <property type="entry name" value="Zinc/RING finger domain, C3HC4 (zinc finger)"/>
    <property type="match status" value="1"/>
</dbReference>
<keyword evidence="11" id="KW-0732">Signal</keyword>
<dbReference type="SMART" id="SM00184">
    <property type="entry name" value="RING"/>
    <property type="match status" value="1"/>
</dbReference>
<dbReference type="GO" id="GO:0016020">
    <property type="term" value="C:membrane"/>
    <property type="evidence" value="ECO:0007669"/>
    <property type="project" value="UniProtKB-SubCell"/>
</dbReference>
<feature type="compositionally biased region" description="Acidic residues" evidence="9">
    <location>
        <begin position="693"/>
        <end position="713"/>
    </location>
</feature>
<proteinExistence type="predicted"/>
<feature type="compositionally biased region" description="Basic and acidic residues" evidence="9">
    <location>
        <begin position="122"/>
        <end position="139"/>
    </location>
</feature>
<gene>
    <name evidence="13" type="ORF">BG006_011168</name>
</gene>
<dbReference type="PANTHER" id="PTHR47168">
    <property type="entry name" value="RING ZINC FINGER DOMAIN SUPERFAMILY PROTEIN-RELATED"/>
    <property type="match status" value="1"/>
</dbReference>